<sequence length="199" mass="23719">MDKSTNSLYHQMRDDILNGVFKEQEKLTEAKLASQYNVSRTPIREVIRQLEFEYLIKDNYINIPDKEQIRNLFEMRKLIEAHSIKKAILLFQKSDIDEMKELIKIAREDNFEKTMIANQQFHEKIVSATKNPYLTSTYDQLNAVIYLFRKMVVEKERPMLLDEHEEIVKAIEDRDEILAVQLLMEHLDKDLEFGLYYLG</sequence>
<dbReference type="SMART" id="SM00895">
    <property type="entry name" value="FCD"/>
    <property type="match status" value="1"/>
</dbReference>
<dbReference type="GO" id="GO:0003700">
    <property type="term" value="F:DNA-binding transcription factor activity"/>
    <property type="evidence" value="ECO:0007669"/>
    <property type="project" value="InterPro"/>
</dbReference>
<dbReference type="GO" id="GO:0003677">
    <property type="term" value="F:DNA binding"/>
    <property type="evidence" value="ECO:0007669"/>
    <property type="project" value="UniProtKB-KW"/>
</dbReference>
<gene>
    <name evidence="5" type="ORF">ETI04_04780</name>
</gene>
<accession>A0A4R6C652</accession>
<keyword evidence="2" id="KW-0238">DNA-binding</keyword>
<dbReference type="SUPFAM" id="SSF46785">
    <property type="entry name" value="Winged helix' DNA-binding domain"/>
    <property type="match status" value="1"/>
</dbReference>
<dbReference type="PANTHER" id="PTHR43537:SF24">
    <property type="entry name" value="GLUCONATE OPERON TRANSCRIPTIONAL REPRESSOR"/>
    <property type="match status" value="1"/>
</dbReference>
<evidence type="ECO:0000256" key="2">
    <source>
        <dbReference type="ARBA" id="ARBA00023125"/>
    </source>
</evidence>
<evidence type="ECO:0000256" key="3">
    <source>
        <dbReference type="ARBA" id="ARBA00023163"/>
    </source>
</evidence>
<protein>
    <submittedName>
        <fullName evidence="5">GntR family transcriptional regulator</fullName>
    </submittedName>
</protein>
<evidence type="ECO:0000313" key="5">
    <source>
        <dbReference type="EMBL" id="TDM17524.1"/>
    </source>
</evidence>
<dbReference type="InterPro" id="IPR036390">
    <property type="entry name" value="WH_DNA-bd_sf"/>
</dbReference>
<evidence type="ECO:0000313" key="6">
    <source>
        <dbReference type="Proteomes" id="UP000294865"/>
    </source>
</evidence>
<dbReference type="InterPro" id="IPR000524">
    <property type="entry name" value="Tscrpt_reg_HTH_GntR"/>
</dbReference>
<organism evidence="5 6">
    <name type="scientific">Macrococcoides canis</name>
    <dbReference type="NCBI Taxonomy" id="1855823"/>
    <lineage>
        <taxon>Bacteria</taxon>
        <taxon>Bacillati</taxon>
        <taxon>Bacillota</taxon>
        <taxon>Bacilli</taxon>
        <taxon>Bacillales</taxon>
        <taxon>Staphylococcaceae</taxon>
        <taxon>Macrococcoides</taxon>
    </lineage>
</organism>
<dbReference type="Pfam" id="PF00392">
    <property type="entry name" value="GntR"/>
    <property type="match status" value="1"/>
</dbReference>
<dbReference type="InterPro" id="IPR011711">
    <property type="entry name" value="GntR_C"/>
</dbReference>
<dbReference type="InterPro" id="IPR008920">
    <property type="entry name" value="TF_FadR/GntR_C"/>
</dbReference>
<proteinExistence type="predicted"/>
<dbReference type="PANTHER" id="PTHR43537">
    <property type="entry name" value="TRANSCRIPTIONAL REGULATOR, GNTR FAMILY"/>
    <property type="match status" value="1"/>
</dbReference>
<name>A0A4R6C652_9STAP</name>
<reference evidence="5 6" key="1">
    <citation type="submission" date="2019-01" db="EMBL/GenBank/DDBJ databases">
        <title>Draft genome sequences of Macrococcus caseolyticus, Macrococcus canis, Macrococcus bohemicus and Macrococcus goetzii.</title>
        <authorList>
            <person name="Mazhar S."/>
            <person name="Altermann E."/>
            <person name="Hill C."/>
            <person name="Mcauliffe O."/>
        </authorList>
    </citation>
    <scope>NUCLEOTIDE SEQUENCE [LARGE SCALE GENOMIC DNA]</scope>
    <source>
        <strain evidence="5 6">DPC7162</strain>
    </source>
</reference>
<dbReference type="SMART" id="SM00345">
    <property type="entry name" value="HTH_GNTR"/>
    <property type="match status" value="1"/>
</dbReference>
<feature type="domain" description="HTH gntR-type" evidence="4">
    <location>
        <begin position="2"/>
        <end position="72"/>
    </location>
</feature>
<dbReference type="AlphaFoldDB" id="A0A4R6C652"/>
<dbReference type="EMBL" id="SDQG01000002">
    <property type="protein sequence ID" value="TDM17524.1"/>
    <property type="molecule type" value="Genomic_DNA"/>
</dbReference>
<keyword evidence="3" id="KW-0804">Transcription</keyword>
<comment type="caution">
    <text evidence="5">The sequence shown here is derived from an EMBL/GenBank/DDBJ whole genome shotgun (WGS) entry which is preliminary data.</text>
</comment>
<dbReference type="CDD" id="cd07377">
    <property type="entry name" value="WHTH_GntR"/>
    <property type="match status" value="1"/>
</dbReference>
<dbReference type="Gene3D" id="1.20.120.530">
    <property type="entry name" value="GntR ligand-binding domain-like"/>
    <property type="match status" value="1"/>
</dbReference>
<dbReference type="SUPFAM" id="SSF48008">
    <property type="entry name" value="GntR ligand-binding domain-like"/>
    <property type="match status" value="1"/>
</dbReference>
<evidence type="ECO:0000256" key="1">
    <source>
        <dbReference type="ARBA" id="ARBA00023015"/>
    </source>
</evidence>
<dbReference type="Pfam" id="PF07729">
    <property type="entry name" value="FCD"/>
    <property type="match status" value="1"/>
</dbReference>
<dbReference type="InterPro" id="IPR036388">
    <property type="entry name" value="WH-like_DNA-bd_sf"/>
</dbReference>
<keyword evidence="1" id="KW-0805">Transcription regulation</keyword>
<dbReference type="PROSITE" id="PS50949">
    <property type="entry name" value="HTH_GNTR"/>
    <property type="match status" value="1"/>
</dbReference>
<evidence type="ECO:0000259" key="4">
    <source>
        <dbReference type="PROSITE" id="PS50949"/>
    </source>
</evidence>
<dbReference type="Gene3D" id="1.10.10.10">
    <property type="entry name" value="Winged helix-like DNA-binding domain superfamily/Winged helix DNA-binding domain"/>
    <property type="match status" value="1"/>
</dbReference>
<dbReference type="Proteomes" id="UP000294865">
    <property type="component" value="Unassembled WGS sequence"/>
</dbReference>